<dbReference type="InterPro" id="IPR014547">
    <property type="entry name" value="UCP028477"/>
</dbReference>
<gene>
    <name evidence="1" type="ORF">EC392_13125</name>
</gene>
<dbReference type="OrthoDB" id="6623995at2"/>
<name>A0A3N0UC63_9GAMM</name>
<dbReference type="EMBL" id="RJUJ01000013">
    <property type="protein sequence ID" value="ROH78133.1"/>
    <property type="molecule type" value="Genomic_DNA"/>
</dbReference>
<reference evidence="1 2" key="1">
    <citation type="submission" date="2018-10" db="EMBL/GenBank/DDBJ databases">
        <title>New species genome.</title>
        <authorList>
            <person name="Li Y."/>
        </authorList>
    </citation>
    <scope>NUCLEOTIDE SEQUENCE [LARGE SCALE GENOMIC DNA]</scope>
    <source>
        <strain evidence="1 2">L6_4B</strain>
    </source>
</reference>
<comment type="caution">
    <text evidence="1">The sequence shown here is derived from an EMBL/GenBank/DDBJ whole genome shotgun (WGS) entry which is preliminary data.</text>
</comment>
<evidence type="ECO:0000313" key="2">
    <source>
        <dbReference type="Proteomes" id="UP000274511"/>
    </source>
</evidence>
<sequence length="108" mass="12332">MRGRAQDWLRQSHYVPDPVEVPSRWMMLASTFVPLVHLDEHPMADREAIRLKISLSETIETFLKAQIRGSERLEICHDERRLVVSHGWSPIAAECQPGEDGRVIAFAG</sequence>
<dbReference type="Pfam" id="PF09916">
    <property type="entry name" value="DUF2145"/>
    <property type="match status" value="1"/>
</dbReference>
<organism evidence="1 2">
    <name type="scientific">Lonsdalea populi</name>
    <dbReference type="NCBI Taxonomy" id="1172565"/>
    <lineage>
        <taxon>Bacteria</taxon>
        <taxon>Pseudomonadati</taxon>
        <taxon>Pseudomonadota</taxon>
        <taxon>Gammaproteobacteria</taxon>
        <taxon>Enterobacterales</taxon>
        <taxon>Pectobacteriaceae</taxon>
        <taxon>Lonsdalea</taxon>
    </lineage>
</organism>
<proteinExistence type="predicted"/>
<dbReference type="Proteomes" id="UP000274511">
    <property type="component" value="Unassembled WGS sequence"/>
</dbReference>
<evidence type="ECO:0000313" key="1">
    <source>
        <dbReference type="EMBL" id="ROH78133.1"/>
    </source>
</evidence>
<dbReference type="AlphaFoldDB" id="A0A3N0UC63"/>
<protein>
    <submittedName>
        <fullName evidence="1">DUF2145 domain-containing protein</fullName>
    </submittedName>
</protein>
<accession>A0A3N0UC63</accession>